<dbReference type="InterPro" id="IPR008271">
    <property type="entry name" value="Ser/Thr_kinase_AS"/>
</dbReference>
<keyword evidence="6 9" id="KW-0067">ATP-binding</keyword>
<keyword evidence="10" id="KW-0472">Membrane</keyword>
<dbReference type="CDD" id="cd14014">
    <property type="entry name" value="STKc_PknB_like"/>
    <property type="match status" value="1"/>
</dbReference>
<sequence length="561" mass="60193">MAIQPVVHTIHCINPDCPAPYPQPGANRFCLSCGAPLRLSDRYIPLTRLGSGGFAQIYTVWDLQTQTERVLKVLIETAPKAIQLFEQEAAVLSRLRHPGIPQVEPQGYFQIVLGTGNQMRQLPCLVMEKITGKTLDEILTHDYPQGCPEALVINWFKQALDILQTLHHQGIIHRDLKPSNLMLRQGTGQLVAIDFGGAKQIGMTGSAANSSTRLVSPGYSPPEQIVGEGVSPATDFYALGRTIIHLLTGQYPADLEDPTTGRLRWRHCAPVSAGFAALLDRMVELDVQQRPSSVADIQQALRVAPVQRKPNIVQSLPRQLLKLATRSLNLAFHLTWGTLAACLTTVWEMVLGGLGATLGTLAGFAIAYGTPLGSVFAQWVGAQFPGLLGSAGVAVVPQLTLLFAIAGIGTAWGISLGGGFSQKRRLLFSGIAGAIAFGFGGLIFPLSLAIGTIQGILIWSAIAPAFIALSLGLPSHHLIHALISGMGTSSTLLAIFSILQAVFANLRPELMAIAQTFATSPTGTALGLSILFFSSFAILYALWLGISYYICVPLLRFLGWR</sequence>
<evidence type="ECO:0000256" key="6">
    <source>
        <dbReference type="ARBA" id="ARBA00022840"/>
    </source>
</evidence>
<dbReference type="GO" id="GO:0005524">
    <property type="term" value="F:ATP binding"/>
    <property type="evidence" value="ECO:0007669"/>
    <property type="project" value="UniProtKB-UniRule"/>
</dbReference>
<dbReference type="EC" id="2.7.11.1" evidence="1"/>
<evidence type="ECO:0000256" key="8">
    <source>
        <dbReference type="ARBA" id="ARBA00048679"/>
    </source>
</evidence>
<keyword evidence="4 9" id="KW-0547">Nucleotide-binding</keyword>
<comment type="catalytic activity">
    <reaction evidence="7">
        <text>L-threonyl-[protein] + ATP = O-phospho-L-threonyl-[protein] + ADP + H(+)</text>
        <dbReference type="Rhea" id="RHEA:46608"/>
        <dbReference type="Rhea" id="RHEA-COMP:11060"/>
        <dbReference type="Rhea" id="RHEA-COMP:11605"/>
        <dbReference type="ChEBI" id="CHEBI:15378"/>
        <dbReference type="ChEBI" id="CHEBI:30013"/>
        <dbReference type="ChEBI" id="CHEBI:30616"/>
        <dbReference type="ChEBI" id="CHEBI:61977"/>
        <dbReference type="ChEBI" id="CHEBI:456216"/>
        <dbReference type="EC" id="2.7.11.1"/>
    </reaction>
</comment>
<dbReference type="InterPro" id="IPR011009">
    <property type="entry name" value="Kinase-like_dom_sf"/>
</dbReference>
<evidence type="ECO:0000256" key="7">
    <source>
        <dbReference type="ARBA" id="ARBA00047899"/>
    </source>
</evidence>
<dbReference type="EMBL" id="MJGC01000079">
    <property type="protein sequence ID" value="OEJ73761.1"/>
    <property type="molecule type" value="Genomic_DNA"/>
</dbReference>
<dbReference type="GO" id="GO:0004674">
    <property type="term" value="F:protein serine/threonine kinase activity"/>
    <property type="evidence" value="ECO:0007669"/>
    <property type="project" value="UniProtKB-KW"/>
</dbReference>
<dbReference type="PANTHER" id="PTHR24363:SF0">
    <property type="entry name" value="SERINE_THREONINE KINASE LIKE DOMAIN CONTAINING 1"/>
    <property type="match status" value="1"/>
</dbReference>
<dbReference type="SUPFAM" id="SSF56112">
    <property type="entry name" value="Protein kinase-like (PK-like)"/>
    <property type="match status" value="1"/>
</dbReference>
<dbReference type="Gene3D" id="1.10.510.10">
    <property type="entry name" value="Transferase(Phosphotransferase) domain 1"/>
    <property type="match status" value="1"/>
</dbReference>
<evidence type="ECO:0000259" key="11">
    <source>
        <dbReference type="PROSITE" id="PS50011"/>
    </source>
</evidence>
<feature type="transmembrane region" description="Helical" evidence="10">
    <location>
        <begin position="426"/>
        <end position="450"/>
    </location>
</feature>
<dbReference type="PROSITE" id="PS00108">
    <property type="entry name" value="PROTEIN_KINASE_ST"/>
    <property type="match status" value="1"/>
</dbReference>
<keyword evidence="2" id="KW-0723">Serine/threonine-protein kinase</keyword>
<gene>
    <name evidence="12" type="ORF">BH720_18195</name>
</gene>
<dbReference type="PROSITE" id="PS00107">
    <property type="entry name" value="PROTEIN_KINASE_ATP"/>
    <property type="match status" value="1"/>
</dbReference>
<organism evidence="12">
    <name type="scientific">Desertifilum tharense IPPAS B-1220</name>
    <dbReference type="NCBI Taxonomy" id="1781255"/>
    <lineage>
        <taxon>Bacteria</taxon>
        <taxon>Bacillati</taxon>
        <taxon>Cyanobacteriota</taxon>
        <taxon>Cyanophyceae</taxon>
        <taxon>Desertifilales</taxon>
        <taxon>Desertifilaceae</taxon>
        <taxon>Desertifilum</taxon>
    </lineage>
</organism>
<evidence type="ECO:0000313" key="12">
    <source>
        <dbReference type="EMBL" id="OEJ73761.1"/>
    </source>
</evidence>
<proteinExistence type="predicted"/>
<name>A0A1E5QGN6_9CYAN</name>
<evidence type="ECO:0000256" key="4">
    <source>
        <dbReference type="ARBA" id="ARBA00022741"/>
    </source>
</evidence>
<dbReference type="InterPro" id="IPR000719">
    <property type="entry name" value="Prot_kinase_dom"/>
</dbReference>
<dbReference type="PROSITE" id="PS50011">
    <property type="entry name" value="PROTEIN_KINASE_DOM"/>
    <property type="match status" value="1"/>
</dbReference>
<evidence type="ECO:0000256" key="2">
    <source>
        <dbReference type="ARBA" id="ARBA00022527"/>
    </source>
</evidence>
<feature type="domain" description="Protein kinase" evidence="11">
    <location>
        <begin position="43"/>
        <end position="302"/>
    </location>
</feature>
<keyword evidence="5" id="KW-0418">Kinase</keyword>
<dbReference type="RefSeq" id="WP_069968647.1">
    <property type="nucleotide sequence ID" value="NZ_CM124774.1"/>
</dbReference>
<evidence type="ECO:0000256" key="9">
    <source>
        <dbReference type="PROSITE-ProRule" id="PRU10141"/>
    </source>
</evidence>
<evidence type="ECO:0000256" key="1">
    <source>
        <dbReference type="ARBA" id="ARBA00012513"/>
    </source>
</evidence>
<dbReference type="PANTHER" id="PTHR24363">
    <property type="entry name" value="SERINE/THREONINE PROTEIN KINASE"/>
    <property type="match status" value="1"/>
</dbReference>
<feature type="transmembrane region" description="Helical" evidence="10">
    <location>
        <begin position="358"/>
        <end position="381"/>
    </location>
</feature>
<reference evidence="12" key="1">
    <citation type="submission" date="2016-09" db="EMBL/GenBank/DDBJ databases">
        <title>Draft genome of thermotolerant cyanobacterium Desertifilum sp. strain IPPAS B-1220.</title>
        <authorList>
            <person name="Sinetova M.A."/>
            <person name="Bolakhan K."/>
            <person name="Zayadan B.K."/>
            <person name="Mironov K.S."/>
            <person name="Ustinova V."/>
            <person name="Kupriyanova E.V."/>
            <person name="Sidorov R.A."/>
            <person name="Skrypnik A.N."/>
            <person name="Gogoleva N.E."/>
            <person name="Gogolev Y.V."/>
            <person name="Los D.A."/>
        </authorList>
    </citation>
    <scope>NUCLEOTIDE SEQUENCE [LARGE SCALE GENOMIC DNA]</scope>
    <source>
        <strain evidence="12">IPPAS B-1220</strain>
    </source>
</reference>
<dbReference type="InterPro" id="IPR017441">
    <property type="entry name" value="Protein_kinase_ATP_BS"/>
</dbReference>
<feature type="transmembrane region" description="Helical" evidence="10">
    <location>
        <begin position="330"/>
        <end position="351"/>
    </location>
</feature>
<dbReference type="SMART" id="SM00220">
    <property type="entry name" value="S_TKc"/>
    <property type="match status" value="1"/>
</dbReference>
<feature type="transmembrane region" description="Helical" evidence="10">
    <location>
        <begin position="481"/>
        <end position="506"/>
    </location>
</feature>
<dbReference type="STRING" id="1781255.BH720_18195"/>
<evidence type="ECO:0000256" key="3">
    <source>
        <dbReference type="ARBA" id="ARBA00022679"/>
    </source>
</evidence>
<feature type="transmembrane region" description="Helical" evidence="10">
    <location>
        <begin position="526"/>
        <end position="551"/>
    </location>
</feature>
<dbReference type="AlphaFoldDB" id="A0A1E5QGN6"/>
<protein>
    <recommendedName>
        <fullName evidence="1">non-specific serine/threonine protein kinase</fullName>
        <ecNumber evidence="1">2.7.11.1</ecNumber>
    </recommendedName>
</protein>
<comment type="caution">
    <text evidence="12">The sequence shown here is derived from an EMBL/GenBank/DDBJ whole genome shotgun (WGS) entry which is preliminary data.</text>
</comment>
<evidence type="ECO:0000256" key="5">
    <source>
        <dbReference type="ARBA" id="ARBA00022777"/>
    </source>
</evidence>
<keyword evidence="10" id="KW-1133">Transmembrane helix</keyword>
<evidence type="ECO:0000256" key="10">
    <source>
        <dbReference type="SAM" id="Phobius"/>
    </source>
</evidence>
<comment type="catalytic activity">
    <reaction evidence="8">
        <text>L-seryl-[protein] + ATP = O-phospho-L-seryl-[protein] + ADP + H(+)</text>
        <dbReference type="Rhea" id="RHEA:17989"/>
        <dbReference type="Rhea" id="RHEA-COMP:9863"/>
        <dbReference type="Rhea" id="RHEA-COMP:11604"/>
        <dbReference type="ChEBI" id="CHEBI:15378"/>
        <dbReference type="ChEBI" id="CHEBI:29999"/>
        <dbReference type="ChEBI" id="CHEBI:30616"/>
        <dbReference type="ChEBI" id="CHEBI:83421"/>
        <dbReference type="ChEBI" id="CHEBI:456216"/>
        <dbReference type="EC" id="2.7.11.1"/>
    </reaction>
</comment>
<feature type="transmembrane region" description="Helical" evidence="10">
    <location>
        <begin position="456"/>
        <end position="474"/>
    </location>
</feature>
<keyword evidence="10" id="KW-0812">Transmembrane</keyword>
<keyword evidence="3" id="KW-0808">Transferase</keyword>
<dbReference type="Pfam" id="PF00069">
    <property type="entry name" value="Pkinase"/>
    <property type="match status" value="1"/>
</dbReference>
<dbReference type="NCBIfam" id="NF045510">
    <property type="entry name" value="4Cys_prefix_kin"/>
    <property type="match status" value="1"/>
</dbReference>
<dbReference type="OrthoDB" id="9762169at2"/>
<accession>A0A1E5QGN6</accession>
<feature type="binding site" evidence="9">
    <location>
        <position position="72"/>
    </location>
    <ligand>
        <name>ATP</name>
        <dbReference type="ChEBI" id="CHEBI:30616"/>
    </ligand>
</feature>
<feature type="transmembrane region" description="Helical" evidence="10">
    <location>
        <begin position="387"/>
        <end position="414"/>
    </location>
</feature>